<feature type="chain" id="PRO_5018027761" description="Six-hairpin glycosidase" evidence="1">
    <location>
        <begin position="23"/>
        <end position="477"/>
    </location>
</feature>
<sequence>MFFSKSSFAALLLAMPISQVTATFGGFPTSPITTDLVSTKLRYARSMGGYPTEVKTDLHSIPHANTPRSERIMGRDAGSVISEGVRLSNDFWNYFWDSDKQHYVSKRQTSETLGDFNGTLLWGYVVGTQGLLEAQAQSGEFSDEITAALGTNGIGKFFQSSLNAYTAWVYPGTDKDAYYDDNAQVAIAFLRAYELGLPDKAMYLTQAQKVIDFLSGGWDETNGGVTWHYGNAGRNAVTTSLTAVAMLRLVKLGQVTPGMSKSQLMAFAVKCIEWVLTELQVDSGLIKDGPNDAQIYTYNTGLAIHAISLMNELNPSYNGGAKARTLVNAALDRSKGLFDTSVTNAEHRYWWDNVFFCQLLVEGLAEYVRVFGNDNKALASQIKTEFQRHTDYIMTYLKDGSDGLYWRGLELYTINEDTLAAYKTLTGDTTRQPKYAQEERYYDAASKALPIAQRGMAKTVIGQGGVARILLIAARYL</sequence>
<keyword evidence="3" id="KW-1185">Reference proteome</keyword>
<proteinExistence type="predicted"/>
<dbReference type="Gene3D" id="1.50.10.20">
    <property type="match status" value="1"/>
</dbReference>
<dbReference type="InterPro" id="IPR008928">
    <property type="entry name" value="6-hairpin_glycosidase_sf"/>
</dbReference>
<accession>A0A3N4LG88</accession>
<organism evidence="2 3">
    <name type="scientific">Morchella conica CCBAS932</name>
    <dbReference type="NCBI Taxonomy" id="1392247"/>
    <lineage>
        <taxon>Eukaryota</taxon>
        <taxon>Fungi</taxon>
        <taxon>Dikarya</taxon>
        <taxon>Ascomycota</taxon>
        <taxon>Pezizomycotina</taxon>
        <taxon>Pezizomycetes</taxon>
        <taxon>Pezizales</taxon>
        <taxon>Morchellaceae</taxon>
        <taxon>Morchella</taxon>
    </lineage>
</organism>
<dbReference type="Pfam" id="PF03663">
    <property type="entry name" value="Glyco_hydro_76"/>
    <property type="match status" value="1"/>
</dbReference>
<gene>
    <name evidence="2" type="ORF">P167DRAFT_602120</name>
</gene>
<dbReference type="STRING" id="1392247.A0A3N4LG88"/>
<name>A0A3N4LG88_9PEZI</name>
<dbReference type="PANTHER" id="PTHR47791:SF3">
    <property type="entry name" value="MEIOTICALLY UP-REGULATED GENE 191 PROTEIN"/>
    <property type="match status" value="1"/>
</dbReference>
<dbReference type="EMBL" id="ML119107">
    <property type="protein sequence ID" value="RPB16965.1"/>
    <property type="molecule type" value="Genomic_DNA"/>
</dbReference>
<protein>
    <recommendedName>
        <fullName evidence="4">Six-hairpin glycosidase</fullName>
    </recommendedName>
</protein>
<reference evidence="2 3" key="1">
    <citation type="journal article" date="2018" name="Nat. Ecol. Evol.">
        <title>Pezizomycetes genomes reveal the molecular basis of ectomycorrhizal truffle lifestyle.</title>
        <authorList>
            <person name="Murat C."/>
            <person name="Payen T."/>
            <person name="Noel B."/>
            <person name="Kuo A."/>
            <person name="Morin E."/>
            <person name="Chen J."/>
            <person name="Kohler A."/>
            <person name="Krizsan K."/>
            <person name="Balestrini R."/>
            <person name="Da Silva C."/>
            <person name="Montanini B."/>
            <person name="Hainaut M."/>
            <person name="Levati E."/>
            <person name="Barry K.W."/>
            <person name="Belfiori B."/>
            <person name="Cichocki N."/>
            <person name="Clum A."/>
            <person name="Dockter R.B."/>
            <person name="Fauchery L."/>
            <person name="Guy J."/>
            <person name="Iotti M."/>
            <person name="Le Tacon F."/>
            <person name="Lindquist E.A."/>
            <person name="Lipzen A."/>
            <person name="Malagnac F."/>
            <person name="Mello A."/>
            <person name="Molinier V."/>
            <person name="Miyauchi S."/>
            <person name="Poulain J."/>
            <person name="Riccioni C."/>
            <person name="Rubini A."/>
            <person name="Sitrit Y."/>
            <person name="Splivallo R."/>
            <person name="Traeger S."/>
            <person name="Wang M."/>
            <person name="Zifcakova L."/>
            <person name="Wipf D."/>
            <person name="Zambonelli A."/>
            <person name="Paolocci F."/>
            <person name="Nowrousian M."/>
            <person name="Ottonello S."/>
            <person name="Baldrian P."/>
            <person name="Spatafora J.W."/>
            <person name="Henrissat B."/>
            <person name="Nagy L.G."/>
            <person name="Aury J.M."/>
            <person name="Wincker P."/>
            <person name="Grigoriev I.V."/>
            <person name="Bonfante P."/>
            <person name="Martin F.M."/>
        </authorList>
    </citation>
    <scope>NUCLEOTIDE SEQUENCE [LARGE SCALE GENOMIC DNA]</scope>
    <source>
        <strain evidence="2 3">CCBAS932</strain>
    </source>
</reference>
<dbReference type="PANTHER" id="PTHR47791">
    <property type="entry name" value="MEIOTICALLY UP-REGULATED GENE 191 PROTEIN"/>
    <property type="match status" value="1"/>
</dbReference>
<evidence type="ECO:0000256" key="1">
    <source>
        <dbReference type="SAM" id="SignalP"/>
    </source>
</evidence>
<dbReference type="OrthoDB" id="9984024at2759"/>
<dbReference type="InterPro" id="IPR053169">
    <property type="entry name" value="MUG_Protein"/>
</dbReference>
<dbReference type="AlphaFoldDB" id="A0A3N4LG88"/>
<evidence type="ECO:0008006" key="4">
    <source>
        <dbReference type="Google" id="ProtNLM"/>
    </source>
</evidence>
<feature type="signal peptide" evidence="1">
    <location>
        <begin position="1"/>
        <end position="22"/>
    </location>
</feature>
<evidence type="ECO:0000313" key="3">
    <source>
        <dbReference type="Proteomes" id="UP000277580"/>
    </source>
</evidence>
<dbReference type="GO" id="GO:0005975">
    <property type="term" value="P:carbohydrate metabolic process"/>
    <property type="evidence" value="ECO:0007669"/>
    <property type="project" value="InterPro"/>
</dbReference>
<dbReference type="Proteomes" id="UP000277580">
    <property type="component" value="Unassembled WGS sequence"/>
</dbReference>
<dbReference type="SUPFAM" id="SSF48208">
    <property type="entry name" value="Six-hairpin glycosidases"/>
    <property type="match status" value="1"/>
</dbReference>
<keyword evidence="1" id="KW-0732">Signal</keyword>
<evidence type="ECO:0000313" key="2">
    <source>
        <dbReference type="EMBL" id="RPB16965.1"/>
    </source>
</evidence>
<dbReference type="InterPro" id="IPR005198">
    <property type="entry name" value="Glyco_hydro_76"/>
</dbReference>
<dbReference type="InParanoid" id="A0A3N4LG88"/>